<evidence type="ECO:0000313" key="1">
    <source>
        <dbReference type="EMBL" id="GBP34579.1"/>
    </source>
</evidence>
<reference evidence="1 2" key="1">
    <citation type="journal article" date="2019" name="Commun. Biol.">
        <title>The bagworm genome reveals a unique fibroin gene that provides high tensile strength.</title>
        <authorList>
            <person name="Kono N."/>
            <person name="Nakamura H."/>
            <person name="Ohtoshi R."/>
            <person name="Tomita M."/>
            <person name="Numata K."/>
            <person name="Arakawa K."/>
        </authorList>
    </citation>
    <scope>NUCLEOTIDE SEQUENCE [LARGE SCALE GENOMIC DNA]</scope>
</reference>
<dbReference type="Proteomes" id="UP000299102">
    <property type="component" value="Unassembled WGS sequence"/>
</dbReference>
<accession>A0A4C1V7C8</accession>
<keyword evidence="2" id="KW-1185">Reference proteome</keyword>
<organism evidence="1 2">
    <name type="scientific">Eumeta variegata</name>
    <name type="common">Bagworm moth</name>
    <name type="synonym">Eumeta japonica</name>
    <dbReference type="NCBI Taxonomy" id="151549"/>
    <lineage>
        <taxon>Eukaryota</taxon>
        <taxon>Metazoa</taxon>
        <taxon>Ecdysozoa</taxon>
        <taxon>Arthropoda</taxon>
        <taxon>Hexapoda</taxon>
        <taxon>Insecta</taxon>
        <taxon>Pterygota</taxon>
        <taxon>Neoptera</taxon>
        <taxon>Endopterygota</taxon>
        <taxon>Lepidoptera</taxon>
        <taxon>Glossata</taxon>
        <taxon>Ditrysia</taxon>
        <taxon>Tineoidea</taxon>
        <taxon>Psychidae</taxon>
        <taxon>Oiketicinae</taxon>
        <taxon>Eumeta</taxon>
    </lineage>
</organism>
<dbReference type="AlphaFoldDB" id="A0A4C1V7C8"/>
<protein>
    <submittedName>
        <fullName evidence="1">Uncharacterized protein</fullName>
    </submittedName>
</protein>
<sequence length="146" mass="16547">MEKERPYRCLLRRRRIVIFIYNTVYSLPEFNSGVVCLIPASSSVLLSSTKEKCACLGYSPTNLVGCRSIYWAYESIFGFDCPSLGRRLKRLSASACRNSITAPRPGLSTKMFVYARTRGDARVTSRKSRRDVAAAAARRVFRFYPP</sequence>
<name>A0A4C1V7C8_EUMVA</name>
<comment type="caution">
    <text evidence="1">The sequence shown here is derived from an EMBL/GenBank/DDBJ whole genome shotgun (WGS) entry which is preliminary data.</text>
</comment>
<gene>
    <name evidence="1" type="ORF">EVAR_85299_1</name>
</gene>
<proteinExistence type="predicted"/>
<dbReference type="EMBL" id="BGZK01000290">
    <property type="protein sequence ID" value="GBP34579.1"/>
    <property type="molecule type" value="Genomic_DNA"/>
</dbReference>
<evidence type="ECO:0000313" key="2">
    <source>
        <dbReference type="Proteomes" id="UP000299102"/>
    </source>
</evidence>